<feature type="compositionally biased region" description="Polar residues" evidence="1">
    <location>
        <begin position="151"/>
        <end position="161"/>
    </location>
</feature>
<dbReference type="AlphaFoldDB" id="A0A840WDQ5"/>
<evidence type="ECO:0008006" key="4">
    <source>
        <dbReference type="Google" id="ProtNLM"/>
    </source>
</evidence>
<evidence type="ECO:0000313" key="3">
    <source>
        <dbReference type="Proteomes" id="UP000579647"/>
    </source>
</evidence>
<feature type="region of interest" description="Disordered" evidence="1">
    <location>
        <begin position="95"/>
        <end position="161"/>
    </location>
</feature>
<accession>A0A840WDQ5</accession>
<proteinExistence type="predicted"/>
<organism evidence="2 3">
    <name type="scientific">Nocardiopsis metallicus</name>
    <dbReference type="NCBI Taxonomy" id="179819"/>
    <lineage>
        <taxon>Bacteria</taxon>
        <taxon>Bacillati</taxon>
        <taxon>Actinomycetota</taxon>
        <taxon>Actinomycetes</taxon>
        <taxon>Streptosporangiales</taxon>
        <taxon>Nocardiopsidaceae</taxon>
        <taxon>Nocardiopsis</taxon>
    </lineage>
</organism>
<evidence type="ECO:0000256" key="1">
    <source>
        <dbReference type="SAM" id="MobiDB-lite"/>
    </source>
</evidence>
<protein>
    <recommendedName>
        <fullName evidence="4">Transposase</fullName>
    </recommendedName>
</protein>
<dbReference type="EMBL" id="JACHDO010000001">
    <property type="protein sequence ID" value="MBB5491141.1"/>
    <property type="molecule type" value="Genomic_DNA"/>
</dbReference>
<sequence length="161" mass="16873">MSEPVAKAKERALRPIAAPCSTPGPGGVAVRTRLEDLTGGDEQVLRAGGAHLASLACADLKARCADGTGHDRGTWSARTPPGPALVVAVDAAYASRGGAQHWQKPTTSRRRKTSRHDTASIAIGRRAQGYPIRRRTAPPRTHRSDGCGPRTAQTEPDTPGA</sequence>
<evidence type="ECO:0000313" key="2">
    <source>
        <dbReference type="EMBL" id="MBB5491141.1"/>
    </source>
</evidence>
<feature type="compositionally biased region" description="Basic residues" evidence="1">
    <location>
        <begin position="132"/>
        <end position="141"/>
    </location>
</feature>
<reference evidence="2 3" key="1">
    <citation type="submission" date="2020-08" db="EMBL/GenBank/DDBJ databases">
        <title>Sequencing the genomes of 1000 actinobacteria strains.</title>
        <authorList>
            <person name="Klenk H.-P."/>
        </authorList>
    </citation>
    <scope>NUCLEOTIDE SEQUENCE [LARGE SCALE GENOMIC DNA]</scope>
    <source>
        <strain evidence="2 3">DSM 44598</strain>
    </source>
</reference>
<dbReference type="RefSeq" id="WP_184364799.1">
    <property type="nucleotide sequence ID" value="NZ_BAAAKM010000045.1"/>
</dbReference>
<dbReference type="Proteomes" id="UP000579647">
    <property type="component" value="Unassembled WGS sequence"/>
</dbReference>
<keyword evidence="3" id="KW-1185">Reference proteome</keyword>
<name>A0A840WDQ5_9ACTN</name>
<gene>
    <name evidence="2" type="ORF">HNR07_002278</name>
</gene>
<comment type="caution">
    <text evidence="2">The sequence shown here is derived from an EMBL/GenBank/DDBJ whole genome shotgun (WGS) entry which is preliminary data.</text>
</comment>